<dbReference type="AlphaFoldDB" id="A0AA89B9E1"/>
<reference evidence="14" key="1">
    <citation type="submission" date="2022-12" db="EMBL/GenBank/DDBJ databases">
        <title>Draft genome assemblies for two species of Escallonia (Escalloniales).</title>
        <authorList>
            <person name="Chanderbali A."/>
            <person name="Dervinis C."/>
            <person name="Anghel I."/>
            <person name="Soltis D."/>
            <person name="Soltis P."/>
            <person name="Zapata F."/>
        </authorList>
    </citation>
    <scope>NUCLEOTIDE SEQUENCE</scope>
    <source>
        <strain evidence="14">UCBG64.0493</strain>
        <tissue evidence="14">Leaf</tissue>
    </source>
</reference>
<keyword evidence="9" id="KW-0443">Lipid metabolism</keyword>
<evidence type="ECO:0000256" key="10">
    <source>
        <dbReference type="ARBA" id="ARBA00023136"/>
    </source>
</evidence>
<dbReference type="EMBL" id="JAVXUP010000392">
    <property type="protein sequence ID" value="KAK3029132.1"/>
    <property type="molecule type" value="Genomic_DNA"/>
</dbReference>
<dbReference type="GO" id="GO:0005789">
    <property type="term" value="C:endoplasmic reticulum membrane"/>
    <property type="evidence" value="ECO:0007669"/>
    <property type="project" value="UniProtKB-SubCell"/>
</dbReference>
<sequence length="162" mass="18306">MKALGWWLMLVGSLRLASVWFGFFDIWALRLAVFSKTIMTEVHGRTFGVWTLLTCTLCILCAFNLENRPLYLATFLSFVYAFGHFLTEHLIYHTMAIGNLTTVGIFAGTIAIFSTSFIPHVRAIYAYIQTCVDCSAKPFIIEGYINHQCLETAAELQKSSNE</sequence>
<evidence type="ECO:0000256" key="12">
    <source>
        <dbReference type="ARBA" id="ARBA00023221"/>
    </source>
</evidence>
<keyword evidence="7 13" id="KW-1133">Transmembrane helix</keyword>
<keyword evidence="12" id="KW-0753">Steroid metabolism</keyword>
<feature type="transmembrane region" description="Helical" evidence="13">
    <location>
        <begin position="103"/>
        <end position="128"/>
    </location>
</feature>
<evidence type="ECO:0000256" key="5">
    <source>
        <dbReference type="ARBA" id="ARBA00022824"/>
    </source>
</evidence>
<comment type="similarity">
    <text evidence="2">Belongs to the ERG28 family.</text>
</comment>
<evidence type="ECO:0000256" key="2">
    <source>
        <dbReference type="ARBA" id="ARBA00005377"/>
    </source>
</evidence>
<dbReference type="GO" id="GO:0016126">
    <property type="term" value="P:sterol biosynthetic process"/>
    <property type="evidence" value="ECO:0007669"/>
    <property type="project" value="UniProtKB-KW"/>
</dbReference>
<keyword evidence="6" id="KW-0752">Steroid biosynthesis</keyword>
<evidence type="ECO:0000256" key="7">
    <source>
        <dbReference type="ARBA" id="ARBA00022989"/>
    </source>
</evidence>
<evidence type="ECO:0000256" key="9">
    <source>
        <dbReference type="ARBA" id="ARBA00023098"/>
    </source>
</evidence>
<evidence type="ECO:0000256" key="1">
    <source>
        <dbReference type="ARBA" id="ARBA00004477"/>
    </source>
</evidence>
<comment type="caution">
    <text evidence="14">The sequence shown here is derived from an EMBL/GenBank/DDBJ whole genome shotgun (WGS) entry which is preliminary data.</text>
</comment>
<gene>
    <name evidence="14" type="ORF">RJ639_038837</name>
</gene>
<evidence type="ECO:0000256" key="8">
    <source>
        <dbReference type="ARBA" id="ARBA00023011"/>
    </source>
</evidence>
<dbReference type="Pfam" id="PF03694">
    <property type="entry name" value="Erg28"/>
    <property type="match status" value="1"/>
</dbReference>
<keyword evidence="15" id="KW-1185">Reference proteome</keyword>
<feature type="transmembrane region" description="Helical" evidence="13">
    <location>
        <begin position="71"/>
        <end position="91"/>
    </location>
</feature>
<dbReference type="Proteomes" id="UP001188597">
    <property type="component" value="Unassembled WGS sequence"/>
</dbReference>
<keyword evidence="8" id="KW-0756">Sterol biosynthesis</keyword>
<dbReference type="GO" id="GO:0030674">
    <property type="term" value="F:protein-macromolecule adaptor activity"/>
    <property type="evidence" value="ECO:0007669"/>
    <property type="project" value="TreeGrafter"/>
</dbReference>
<keyword evidence="4 13" id="KW-0812">Transmembrane</keyword>
<dbReference type="PANTHER" id="PTHR15451:SF19">
    <property type="entry name" value="ERGOSTEROL BIOSYNTHETIC PROTEIN 28 HOMOLOG"/>
    <property type="match status" value="1"/>
</dbReference>
<keyword evidence="11" id="KW-1207">Sterol metabolism</keyword>
<name>A0AA89B9E1_9ASTE</name>
<proteinExistence type="inferred from homology"/>
<keyword evidence="5" id="KW-0256">Endoplasmic reticulum</keyword>
<evidence type="ECO:0008006" key="16">
    <source>
        <dbReference type="Google" id="ProtNLM"/>
    </source>
</evidence>
<evidence type="ECO:0000256" key="6">
    <source>
        <dbReference type="ARBA" id="ARBA00022955"/>
    </source>
</evidence>
<accession>A0AA89B9E1</accession>
<evidence type="ECO:0000313" key="14">
    <source>
        <dbReference type="EMBL" id="KAK3029132.1"/>
    </source>
</evidence>
<protein>
    <recommendedName>
        <fullName evidence="16">Ergosterol biosynthetic protein 28</fullName>
    </recommendedName>
</protein>
<evidence type="ECO:0000313" key="15">
    <source>
        <dbReference type="Proteomes" id="UP001188597"/>
    </source>
</evidence>
<organism evidence="14 15">
    <name type="scientific">Escallonia herrerae</name>
    <dbReference type="NCBI Taxonomy" id="1293975"/>
    <lineage>
        <taxon>Eukaryota</taxon>
        <taxon>Viridiplantae</taxon>
        <taxon>Streptophyta</taxon>
        <taxon>Embryophyta</taxon>
        <taxon>Tracheophyta</taxon>
        <taxon>Spermatophyta</taxon>
        <taxon>Magnoliopsida</taxon>
        <taxon>eudicotyledons</taxon>
        <taxon>Gunneridae</taxon>
        <taxon>Pentapetalae</taxon>
        <taxon>asterids</taxon>
        <taxon>campanulids</taxon>
        <taxon>Escalloniales</taxon>
        <taxon>Escalloniaceae</taxon>
        <taxon>Escallonia</taxon>
    </lineage>
</organism>
<evidence type="ECO:0000256" key="3">
    <source>
        <dbReference type="ARBA" id="ARBA00022516"/>
    </source>
</evidence>
<evidence type="ECO:0000256" key="4">
    <source>
        <dbReference type="ARBA" id="ARBA00022692"/>
    </source>
</evidence>
<comment type="subcellular location">
    <subcellularLocation>
        <location evidence="1">Endoplasmic reticulum membrane</location>
        <topology evidence="1">Multi-pass membrane protein</topology>
    </subcellularLocation>
</comment>
<keyword evidence="10 13" id="KW-0472">Membrane</keyword>
<evidence type="ECO:0000256" key="11">
    <source>
        <dbReference type="ARBA" id="ARBA00023166"/>
    </source>
</evidence>
<feature type="transmembrane region" description="Helical" evidence="13">
    <location>
        <begin position="47"/>
        <end position="65"/>
    </location>
</feature>
<keyword evidence="3" id="KW-0444">Lipid biosynthesis</keyword>
<feature type="transmembrane region" description="Helical" evidence="13">
    <location>
        <begin position="6"/>
        <end position="27"/>
    </location>
</feature>
<dbReference type="PANTHER" id="PTHR15451">
    <property type="entry name" value="ERGOSTEROL BIOSYNTHETIC PROTEIN 28-RELATED"/>
    <property type="match status" value="1"/>
</dbReference>
<dbReference type="InterPro" id="IPR005352">
    <property type="entry name" value="Erg28"/>
</dbReference>
<evidence type="ECO:0000256" key="13">
    <source>
        <dbReference type="SAM" id="Phobius"/>
    </source>
</evidence>